<dbReference type="GO" id="GO:0043138">
    <property type="term" value="F:3'-5' DNA helicase activity"/>
    <property type="evidence" value="ECO:0007669"/>
    <property type="project" value="UniProtKB-EC"/>
</dbReference>
<dbReference type="Gene3D" id="3.40.50.300">
    <property type="entry name" value="P-loop containing nucleotide triphosphate hydrolases"/>
    <property type="match status" value="2"/>
</dbReference>
<evidence type="ECO:0000256" key="8">
    <source>
        <dbReference type="ARBA" id="ARBA00023125"/>
    </source>
</evidence>
<dbReference type="Pfam" id="PF00270">
    <property type="entry name" value="DEAD"/>
    <property type="match status" value="1"/>
</dbReference>
<comment type="catalytic activity">
    <reaction evidence="14 15">
        <text>ATP + H2O = ADP + phosphate + H(+)</text>
        <dbReference type="Rhea" id="RHEA:13065"/>
        <dbReference type="ChEBI" id="CHEBI:15377"/>
        <dbReference type="ChEBI" id="CHEBI:15378"/>
        <dbReference type="ChEBI" id="CHEBI:30616"/>
        <dbReference type="ChEBI" id="CHEBI:43474"/>
        <dbReference type="ChEBI" id="CHEBI:456216"/>
        <dbReference type="EC" id="5.6.2.4"/>
    </reaction>
</comment>
<keyword evidence="11" id="KW-0413">Isomerase</keyword>
<dbReference type="Pfam" id="PF19833">
    <property type="entry name" value="RecG_dom3_C"/>
    <property type="match status" value="1"/>
</dbReference>
<evidence type="ECO:0000256" key="2">
    <source>
        <dbReference type="ARBA" id="ARBA00017846"/>
    </source>
</evidence>
<evidence type="ECO:0000256" key="14">
    <source>
        <dbReference type="ARBA" id="ARBA00048988"/>
    </source>
</evidence>
<dbReference type="Pfam" id="PF00271">
    <property type="entry name" value="Helicase_C"/>
    <property type="match status" value="1"/>
</dbReference>
<evidence type="ECO:0000259" key="16">
    <source>
        <dbReference type="PROSITE" id="PS51192"/>
    </source>
</evidence>
<reference evidence="18 19" key="1">
    <citation type="submission" date="2011-11" db="EMBL/GenBank/DDBJ databases">
        <title>The Noncontiguous Finished genome of Jonquetella anthropi DSM 22815.</title>
        <authorList>
            <consortium name="US DOE Joint Genome Institute (JGI-PGF)"/>
            <person name="Lucas S."/>
            <person name="Copeland A."/>
            <person name="Lapidus A."/>
            <person name="Glavina del Rio T."/>
            <person name="Dalin E."/>
            <person name="Tice H."/>
            <person name="Bruce D."/>
            <person name="Goodwin L."/>
            <person name="Pitluck S."/>
            <person name="Peters L."/>
            <person name="Mikhailova N."/>
            <person name="Held B."/>
            <person name="Kyrpides N."/>
            <person name="Mavromatis K."/>
            <person name="Ivanova N."/>
            <person name="Markowitz V."/>
            <person name="Cheng J.-F."/>
            <person name="Hugenholtz P."/>
            <person name="Woyke T."/>
            <person name="Wu D."/>
            <person name="Gronow S."/>
            <person name="Wellnitz S."/>
            <person name="Brambilla E."/>
            <person name="Klenk H.-P."/>
            <person name="Eisen J.A."/>
        </authorList>
    </citation>
    <scope>NUCLEOTIDE SEQUENCE [LARGE SCALE GENOMIC DNA]</scope>
    <source>
        <strain evidence="18 19">DSM 22815</strain>
    </source>
</reference>
<dbReference type="InterPro" id="IPR033454">
    <property type="entry name" value="RecG_wedge"/>
</dbReference>
<dbReference type="InterPro" id="IPR001650">
    <property type="entry name" value="Helicase_C-like"/>
</dbReference>
<proteinExistence type="inferred from homology"/>
<dbReference type="GO" id="GO:0005524">
    <property type="term" value="F:ATP binding"/>
    <property type="evidence" value="ECO:0007669"/>
    <property type="project" value="UniProtKB-KW"/>
</dbReference>
<evidence type="ECO:0000313" key="18">
    <source>
        <dbReference type="EMBL" id="EHM13276.1"/>
    </source>
</evidence>
<dbReference type="NCBIfam" id="TIGR00643">
    <property type="entry name" value="recG"/>
    <property type="match status" value="1"/>
</dbReference>
<evidence type="ECO:0000256" key="9">
    <source>
        <dbReference type="ARBA" id="ARBA00023172"/>
    </source>
</evidence>
<dbReference type="InterPro" id="IPR011545">
    <property type="entry name" value="DEAD/DEAH_box_helicase_dom"/>
</dbReference>
<protein>
    <recommendedName>
        <fullName evidence="2 15">ATP-dependent DNA helicase RecG</fullName>
        <ecNumber evidence="13 15">5.6.2.4</ecNumber>
    </recommendedName>
</protein>
<evidence type="ECO:0000256" key="12">
    <source>
        <dbReference type="ARBA" id="ARBA00034617"/>
    </source>
</evidence>
<dbReference type="GO" id="GO:0003677">
    <property type="term" value="F:DNA binding"/>
    <property type="evidence" value="ECO:0007669"/>
    <property type="project" value="UniProtKB-KW"/>
</dbReference>
<evidence type="ECO:0000256" key="3">
    <source>
        <dbReference type="ARBA" id="ARBA00022741"/>
    </source>
</evidence>
<evidence type="ECO:0000259" key="17">
    <source>
        <dbReference type="PROSITE" id="PS51194"/>
    </source>
</evidence>
<keyword evidence="3 15" id="KW-0547">Nucleotide-binding</keyword>
<dbReference type="eggNOG" id="COG1200">
    <property type="taxonomic scope" value="Bacteria"/>
</dbReference>
<sequence length="691" mass="76216">MKSKLQELSLRSPLTDLKGVGSARADALGRLGLFSIEDLLYFFPRRYEDRRTLVPLASAVHDAQGAFRAVVLSWSRLRSPKKGVSMLRASLSDGQSVAGALWFGRPGLERALQAGTELALWGKVNRRGNRVELINPELEVLRGGQEPTIIGTILPIYPGTAQLPDRWLRELVSRAVDFGVSQLTETLPESLISERGWPDAKTAVLQMHRPTSRSGWLAARTRLAFEEFLWLQIGLALRRAGSDKEARAPRLDGLARPLRQAFLDRLGFSLTDDQRRATAEIDEDLMNPAGMNRLLQGDVGSGKTAVALLAMLRAVESGKQAVLMAPTQVLAFQHWMTVRRWLDPLGVKTALLAGGLKQSEKEEILTGLADGTIDLAIGTHALVQEGVDFADLGVVVIDEQHRFGVLQRRTLSARSGGQPHRLVMTATPIPRTLALSIYGDLSLSTLRHKPAGRLPIRTSWVSESKRPDLLNWLEEQMDGGRQVYWICPIIEESEELPVAALEARFAELKARFGAERTGMLHGRMTSDEKTAVMEDFSAGRLTLLAATTVIEVGVDVPNATVMVIEDAERFGLSQLHQLRGRVGRGDRQSWCFLLSHAGGPSAERLRAFCRTDDGFTIADLDMSLRGPGEFCGVRQHGITDFRVADLVRDVQLMEDAQKTARKMVQAGTVPDGLMEQVRRRYGTLLELAETA</sequence>
<keyword evidence="9 15" id="KW-0233">DNA recombination</keyword>
<keyword evidence="4 15" id="KW-0227">DNA damage</keyword>
<dbReference type="SMART" id="SM00487">
    <property type="entry name" value="DEXDc"/>
    <property type="match status" value="1"/>
</dbReference>
<dbReference type="GO" id="GO:0006310">
    <property type="term" value="P:DNA recombination"/>
    <property type="evidence" value="ECO:0007669"/>
    <property type="project" value="UniProtKB-UniRule"/>
</dbReference>
<dbReference type="EC" id="5.6.2.4" evidence="13 15"/>
<dbReference type="OrthoDB" id="9804325at2"/>
<keyword evidence="19" id="KW-1185">Reference proteome</keyword>
<dbReference type="STRING" id="885272.JonanDRAFT_0903"/>
<dbReference type="InterPro" id="IPR012340">
    <property type="entry name" value="NA-bd_OB-fold"/>
</dbReference>
<evidence type="ECO:0000256" key="6">
    <source>
        <dbReference type="ARBA" id="ARBA00022806"/>
    </source>
</evidence>
<dbReference type="PROSITE" id="PS51192">
    <property type="entry name" value="HELICASE_ATP_BIND_1"/>
    <property type="match status" value="1"/>
</dbReference>
<comment type="similarity">
    <text evidence="1 15">Belongs to the helicase family. RecG subfamily.</text>
</comment>
<evidence type="ECO:0000313" key="19">
    <source>
        <dbReference type="Proteomes" id="UP000003806"/>
    </source>
</evidence>
<dbReference type="RefSeq" id="WP_008522950.1">
    <property type="nucleotide sequence ID" value="NZ_CM001376.1"/>
</dbReference>
<name>H0UKR7_9BACT</name>
<evidence type="ECO:0000256" key="10">
    <source>
        <dbReference type="ARBA" id="ARBA00023204"/>
    </source>
</evidence>
<keyword evidence="8" id="KW-0238">DNA-binding</keyword>
<dbReference type="NCBIfam" id="NF008168">
    <property type="entry name" value="PRK10917.2-2"/>
    <property type="match status" value="1"/>
</dbReference>
<keyword evidence="6 15" id="KW-0347">Helicase</keyword>
<dbReference type="Gene3D" id="2.40.50.140">
    <property type="entry name" value="Nucleic acid-binding proteins"/>
    <property type="match status" value="1"/>
</dbReference>
<dbReference type="CDD" id="cd04488">
    <property type="entry name" value="RecG_wedge_OBF"/>
    <property type="match status" value="1"/>
</dbReference>
<dbReference type="SMART" id="SM00490">
    <property type="entry name" value="HELICc"/>
    <property type="match status" value="1"/>
</dbReference>
<dbReference type="SUPFAM" id="SSF50249">
    <property type="entry name" value="Nucleic acid-binding proteins"/>
    <property type="match status" value="1"/>
</dbReference>
<evidence type="ECO:0000256" key="13">
    <source>
        <dbReference type="ARBA" id="ARBA00034808"/>
    </source>
</evidence>
<keyword evidence="10 15" id="KW-0234">DNA repair</keyword>
<gene>
    <name evidence="18" type="ORF">JonanDRAFT_0903</name>
</gene>
<dbReference type="PANTHER" id="PTHR47964">
    <property type="entry name" value="ATP-DEPENDENT DNA HELICASE HOMOLOG RECG, CHLOROPLASTIC"/>
    <property type="match status" value="1"/>
</dbReference>
<dbReference type="InterPro" id="IPR045562">
    <property type="entry name" value="RecG_dom3_C"/>
</dbReference>
<comment type="catalytic activity">
    <reaction evidence="12 15">
        <text>Couples ATP hydrolysis with the unwinding of duplex DNA by translocating in the 3'-5' direction.</text>
        <dbReference type="EC" id="5.6.2.4"/>
    </reaction>
</comment>
<feature type="domain" description="Helicase C-terminal" evidence="17">
    <location>
        <begin position="465"/>
        <end position="628"/>
    </location>
</feature>
<keyword evidence="5 15" id="KW-0378">Hydrolase</keyword>
<dbReference type="HOGENOM" id="CLU_005122_7_1_0"/>
<comment type="function">
    <text evidence="15">Plays a critical role in recombination and DNA repair. Helps process Holliday junction intermediates to mature products by catalyzing branch migration. Has replication fork regression activity, unwinds stalled or blocked replication forks to make a HJ that can be resolved. Has a DNA unwinding activity characteristic of a DNA helicase with 3'-5' polarity.</text>
</comment>
<dbReference type="PANTHER" id="PTHR47964:SF1">
    <property type="entry name" value="ATP-DEPENDENT DNA HELICASE HOMOLOG RECG, CHLOROPLASTIC"/>
    <property type="match status" value="1"/>
</dbReference>
<dbReference type="InterPro" id="IPR004609">
    <property type="entry name" value="ATP-dep_DNA_helicase_RecG"/>
</dbReference>
<dbReference type="SUPFAM" id="SSF52540">
    <property type="entry name" value="P-loop containing nucleoside triphosphate hydrolases"/>
    <property type="match status" value="2"/>
</dbReference>
<evidence type="ECO:0000256" key="15">
    <source>
        <dbReference type="RuleBase" id="RU363016"/>
    </source>
</evidence>
<keyword evidence="7 15" id="KW-0067">ATP-binding</keyword>
<dbReference type="InterPro" id="IPR027417">
    <property type="entry name" value="P-loop_NTPase"/>
</dbReference>
<dbReference type="PROSITE" id="PS51194">
    <property type="entry name" value="HELICASE_CTER"/>
    <property type="match status" value="1"/>
</dbReference>
<evidence type="ECO:0000256" key="4">
    <source>
        <dbReference type="ARBA" id="ARBA00022763"/>
    </source>
</evidence>
<dbReference type="GO" id="GO:0006281">
    <property type="term" value="P:DNA repair"/>
    <property type="evidence" value="ECO:0007669"/>
    <property type="project" value="UniProtKB-UniRule"/>
</dbReference>
<dbReference type="AlphaFoldDB" id="H0UKR7"/>
<dbReference type="Proteomes" id="UP000003806">
    <property type="component" value="Chromosome"/>
</dbReference>
<dbReference type="GO" id="GO:0016887">
    <property type="term" value="F:ATP hydrolysis activity"/>
    <property type="evidence" value="ECO:0007669"/>
    <property type="project" value="RHEA"/>
</dbReference>
<accession>H0UKR7</accession>
<feature type="domain" description="Helicase ATP-binding" evidence="16">
    <location>
        <begin position="284"/>
        <end position="446"/>
    </location>
</feature>
<dbReference type="InterPro" id="IPR047112">
    <property type="entry name" value="RecG/Mfd"/>
</dbReference>
<dbReference type="Pfam" id="PF17191">
    <property type="entry name" value="RecG_wedge"/>
    <property type="match status" value="1"/>
</dbReference>
<organism evidence="18 19">
    <name type="scientific">Jonquetella anthropi DSM 22815</name>
    <dbReference type="NCBI Taxonomy" id="885272"/>
    <lineage>
        <taxon>Bacteria</taxon>
        <taxon>Thermotogati</taxon>
        <taxon>Synergistota</taxon>
        <taxon>Synergistia</taxon>
        <taxon>Synergistales</taxon>
        <taxon>Dethiosulfovibrionaceae</taxon>
        <taxon>Jonquetella</taxon>
    </lineage>
</organism>
<dbReference type="NCBIfam" id="NF008165">
    <property type="entry name" value="PRK10917.1-3"/>
    <property type="match status" value="1"/>
</dbReference>
<evidence type="ECO:0000256" key="7">
    <source>
        <dbReference type="ARBA" id="ARBA00022840"/>
    </source>
</evidence>
<dbReference type="EMBL" id="CM001376">
    <property type="protein sequence ID" value="EHM13276.1"/>
    <property type="molecule type" value="Genomic_DNA"/>
</dbReference>
<evidence type="ECO:0000256" key="11">
    <source>
        <dbReference type="ARBA" id="ARBA00023235"/>
    </source>
</evidence>
<evidence type="ECO:0000256" key="5">
    <source>
        <dbReference type="ARBA" id="ARBA00022801"/>
    </source>
</evidence>
<dbReference type="InterPro" id="IPR014001">
    <property type="entry name" value="Helicase_ATP-bd"/>
</dbReference>
<evidence type="ECO:0000256" key="1">
    <source>
        <dbReference type="ARBA" id="ARBA00007504"/>
    </source>
</evidence>
<dbReference type="CDD" id="cd17992">
    <property type="entry name" value="DEXHc_RecG"/>
    <property type="match status" value="1"/>
</dbReference>